<dbReference type="EMBL" id="LNIX01000007">
    <property type="protein sequence ID" value="OXA51344.1"/>
    <property type="molecule type" value="Genomic_DNA"/>
</dbReference>
<proteinExistence type="predicted"/>
<gene>
    <name evidence="4" type="ORF">Fcan01_13555</name>
</gene>
<dbReference type="GO" id="GO:0040003">
    <property type="term" value="P:chitin-based cuticle development"/>
    <property type="evidence" value="ECO:0007669"/>
    <property type="project" value="TreeGrafter"/>
</dbReference>
<dbReference type="PANTHER" id="PTHR31927:SF2">
    <property type="entry name" value="FI07246P-RELATED"/>
    <property type="match status" value="1"/>
</dbReference>
<feature type="region of interest" description="Disordered" evidence="1">
    <location>
        <begin position="318"/>
        <end position="342"/>
    </location>
</feature>
<keyword evidence="2" id="KW-0732">Signal</keyword>
<feature type="compositionally biased region" description="Polar residues" evidence="1">
    <location>
        <begin position="321"/>
        <end position="342"/>
    </location>
</feature>
<dbReference type="GO" id="GO:0008010">
    <property type="term" value="F:structural constituent of chitin-based larval cuticle"/>
    <property type="evidence" value="ECO:0007669"/>
    <property type="project" value="TreeGrafter"/>
</dbReference>
<dbReference type="Proteomes" id="UP000198287">
    <property type="component" value="Unassembled WGS sequence"/>
</dbReference>
<evidence type="ECO:0000256" key="2">
    <source>
        <dbReference type="SAM" id="SignalP"/>
    </source>
</evidence>
<evidence type="ECO:0000313" key="4">
    <source>
        <dbReference type="EMBL" id="OXA51344.1"/>
    </source>
</evidence>
<organism evidence="4 5">
    <name type="scientific">Folsomia candida</name>
    <name type="common">Springtail</name>
    <dbReference type="NCBI Taxonomy" id="158441"/>
    <lineage>
        <taxon>Eukaryota</taxon>
        <taxon>Metazoa</taxon>
        <taxon>Ecdysozoa</taxon>
        <taxon>Arthropoda</taxon>
        <taxon>Hexapoda</taxon>
        <taxon>Collembola</taxon>
        <taxon>Entomobryomorpha</taxon>
        <taxon>Isotomoidea</taxon>
        <taxon>Isotomidae</taxon>
        <taxon>Proisotominae</taxon>
        <taxon>Folsomia</taxon>
    </lineage>
</organism>
<dbReference type="AlphaFoldDB" id="A0A226E2T3"/>
<evidence type="ECO:0000256" key="1">
    <source>
        <dbReference type="SAM" id="MobiDB-lite"/>
    </source>
</evidence>
<sequence>MVRINLVAVWVLALGLVAYAEPPSQSYGAPAAAQPVFRQASAPQSQYGAPQQQQQYSAPAPQQAPQQYSAPAPAPQSSYGSPAPQQHHAPAPQQYNAPEEQAPQEGGKIHKHVYVHVAPDEEPEFRAQRPKKPAPAPEKHYKILFIKAPSASPGGDEEIQLPPAPETKTLVYVLLKKPEFAGASTSPLLLQPNPANPKSTSSVTRGEIRTREVKGGTTPLPHKKLHNNIMPQLPSRLPSSTMLLLHNNIMLQPHNRLHNNTTHPPPNPAMVHQLPNNTALRPHNNNNNTALQLPNNTTLQPHSRLHNNTMPPHLSPATVHQPHNNTTPLLPNKPLNNTTHPPHNVSNNLRSTELPSLLVMHDIRKDILDTASTDIQLYKQQWKGVAAAIFSFFDAITCSTTTLSPPSKQLISTYIFVPVLLFQTMKCIIFIPCTM</sequence>
<dbReference type="InterPro" id="IPR004145">
    <property type="entry name" value="DUF243"/>
</dbReference>
<accession>A0A226E2T3</accession>
<feature type="domain" description="DUF243" evidence="3">
    <location>
        <begin position="107"/>
        <end position="211"/>
    </location>
</feature>
<feature type="signal peptide" evidence="2">
    <location>
        <begin position="1"/>
        <end position="20"/>
    </location>
</feature>
<keyword evidence="5" id="KW-1185">Reference proteome</keyword>
<feature type="chain" id="PRO_5012307898" description="DUF243 domain-containing protein" evidence="2">
    <location>
        <begin position="21"/>
        <end position="435"/>
    </location>
</feature>
<dbReference type="GO" id="GO:0062129">
    <property type="term" value="C:chitin-based extracellular matrix"/>
    <property type="evidence" value="ECO:0007669"/>
    <property type="project" value="TreeGrafter"/>
</dbReference>
<dbReference type="Pfam" id="PF03103">
    <property type="entry name" value="DUF243"/>
    <property type="match status" value="1"/>
</dbReference>
<feature type="region of interest" description="Disordered" evidence="1">
    <location>
        <begin position="185"/>
        <end position="204"/>
    </location>
</feature>
<feature type="region of interest" description="Disordered" evidence="1">
    <location>
        <begin position="38"/>
        <end position="105"/>
    </location>
</feature>
<evidence type="ECO:0000259" key="3">
    <source>
        <dbReference type="SMART" id="SM00690"/>
    </source>
</evidence>
<dbReference type="PANTHER" id="PTHR31927">
    <property type="entry name" value="FI07246P-RELATED-RELATED"/>
    <property type="match status" value="1"/>
</dbReference>
<protein>
    <recommendedName>
        <fullName evidence="3">DUF243 domain-containing protein</fullName>
    </recommendedName>
</protein>
<evidence type="ECO:0000313" key="5">
    <source>
        <dbReference type="Proteomes" id="UP000198287"/>
    </source>
</evidence>
<dbReference type="SMART" id="SM00690">
    <property type="entry name" value="DM5"/>
    <property type="match status" value="1"/>
</dbReference>
<comment type="caution">
    <text evidence="4">The sequence shown here is derived from an EMBL/GenBank/DDBJ whole genome shotgun (WGS) entry which is preliminary data.</text>
</comment>
<reference evidence="4 5" key="1">
    <citation type="submission" date="2015-12" db="EMBL/GenBank/DDBJ databases">
        <title>The genome of Folsomia candida.</title>
        <authorList>
            <person name="Faddeeva A."/>
            <person name="Derks M.F."/>
            <person name="Anvar Y."/>
            <person name="Smit S."/>
            <person name="Van Straalen N."/>
            <person name="Roelofs D."/>
        </authorList>
    </citation>
    <scope>NUCLEOTIDE SEQUENCE [LARGE SCALE GENOMIC DNA]</scope>
    <source>
        <strain evidence="4 5">VU population</strain>
        <tissue evidence="4">Whole body</tissue>
    </source>
</reference>
<name>A0A226E2T3_FOLCA</name>
<feature type="compositionally biased region" description="Low complexity" evidence="1">
    <location>
        <begin position="39"/>
        <end position="94"/>
    </location>
</feature>